<evidence type="ECO:0000256" key="1">
    <source>
        <dbReference type="ARBA" id="ARBA00006688"/>
    </source>
</evidence>
<dbReference type="HOGENOM" id="CLU_531164_0_0_1"/>
<sequence>MVFKLGNLKHSFKIHKKQKDLILKETVQDEKAKPTRSIKRSFSWKAMKMNKVKTFYKTVKRLVKSCFTADAFENDDVIALVRDLSRRSTKRSHQSFKARNGKDSKRRMDLVCYNPPIGLSSDTLDPFRRKTETDLENELLETEPFVDVDDDELSPTVTIHKSNDASSITIDEDLNDRSRFDETKLINGDYSMEAMMNDNNAIVKISLAYKDDVDSDFNDGFTFQHNLEATKYAIANFADVCSIKDNYVSNVFSFISTGCVPIQTLVHHVMLYDCYPAFIQESLWQGVLHFLDHLPVSKRRIDFRKLVASKRIGNIRAYFIDTHDVKSVDVLNSTARIQRNNFSCLLHLDAPMPSYANLSEDTVACQLLFHANSSYEISWLQMLYASTDSARAFPLHVYLNASNNGDIRAEDYLHYDYLDRCLFSPHPGKGVLARLASIYEKDYYNASNFLLKQNQFPTQLNDFTENGYEQQSCPEQENTDQENLQSSTAPFSVCMAQEMIRQRCWSYVLTLVN</sequence>
<dbReference type="Pfam" id="PF08594">
    <property type="entry name" value="UPF0300"/>
    <property type="match status" value="1"/>
</dbReference>
<dbReference type="EMBL" id="KE651166">
    <property type="protein sequence ID" value="EEB07137.1"/>
    <property type="molecule type" value="Genomic_DNA"/>
</dbReference>
<accession>B6K1V6</accession>
<name>B6K1V6_SCHJY</name>
<reference evidence="2 3" key="1">
    <citation type="journal article" date="2011" name="Science">
        <title>Comparative functional genomics of the fission yeasts.</title>
        <authorList>
            <person name="Rhind N."/>
            <person name="Chen Z."/>
            <person name="Yassour M."/>
            <person name="Thompson D.A."/>
            <person name="Haas B.J."/>
            <person name="Habib N."/>
            <person name="Wapinski I."/>
            <person name="Roy S."/>
            <person name="Lin M.F."/>
            <person name="Heiman D.I."/>
            <person name="Young S.K."/>
            <person name="Furuya K."/>
            <person name="Guo Y."/>
            <person name="Pidoux A."/>
            <person name="Chen H.M."/>
            <person name="Robbertse B."/>
            <person name="Goldberg J.M."/>
            <person name="Aoki K."/>
            <person name="Bayne E.H."/>
            <person name="Berlin A.M."/>
            <person name="Desjardins C.A."/>
            <person name="Dobbs E."/>
            <person name="Dukaj L."/>
            <person name="Fan L."/>
            <person name="FitzGerald M.G."/>
            <person name="French C."/>
            <person name="Gujja S."/>
            <person name="Hansen K."/>
            <person name="Keifenheim D."/>
            <person name="Levin J.Z."/>
            <person name="Mosher R.A."/>
            <person name="Mueller C.A."/>
            <person name="Pfiffner J."/>
            <person name="Priest M."/>
            <person name="Russ C."/>
            <person name="Smialowska A."/>
            <person name="Swoboda P."/>
            <person name="Sykes S.M."/>
            <person name="Vaughn M."/>
            <person name="Vengrova S."/>
            <person name="Yoder R."/>
            <person name="Zeng Q."/>
            <person name="Allshire R."/>
            <person name="Baulcombe D."/>
            <person name="Birren B.W."/>
            <person name="Brown W."/>
            <person name="Ekwall K."/>
            <person name="Kellis M."/>
            <person name="Leatherwood J."/>
            <person name="Levin H."/>
            <person name="Margalit H."/>
            <person name="Martienssen R."/>
            <person name="Nieduszynski C.A."/>
            <person name="Spatafora J.W."/>
            <person name="Friedman N."/>
            <person name="Dalgaard J.Z."/>
            <person name="Baumann P."/>
            <person name="Niki H."/>
            <person name="Regev A."/>
            <person name="Nusbaum C."/>
        </authorList>
    </citation>
    <scope>NUCLEOTIDE SEQUENCE [LARGE SCALE GENOMIC DNA]</scope>
    <source>
        <strain evidence="3">yFS275 / FY16936</strain>
    </source>
</reference>
<dbReference type="RefSeq" id="XP_002173430.1">
    <property type="nucleotide sequence ID" value="XM_002173394.2"/>
</dbReference>
<evidence type="ECO:0000313" key="3">
    <source>
        <dbReference type="Proteomes" id="UP000001744"/>
    </source>
</evidence>
<dbReference type="VEuPathDB" id="FungiDB:SJAG_02216"/>
<keyword evidence="3" id="KW-1185">Reference proteome</keyword>
<comment type="similarity">
    <text evidence="1">Belongs to the UPF0300 family.</text>
</comment>
<dbReference type="OrthoDB" id="5293213at2759"/>
<dbReference type="JaponicusDB" id="SJAG_02216"/>
<organism evidence="2 3">
    <name type="scientific">Schizosaccharomyces japonicus (strain yFS275 / FY16936)</name>
    <name type="common">Fission yeast</name>
    <dbReference type="NCBI Taxonomy" id="402676"/>
    <lineage>
        <taxon>Eukaryota</taxon>
        <taxon>Fungi</taxon>
        <taxon>Dikarya</taxon>
        <taxon>Ascomycota</taxon>
        <taxon>Taphrinomycotina</taxon>
        <taxon>Schizosaccharomycetes</taxon>
        <taxon>Schizosaccharomycetales</taxon>
        <taxon>Schizosaccharomycetaceae</taxon>
        <taxon>Schizosaccharomyces</taxon>
    </lineage>
</organism>
<dbReference type="Proteomes" id="UP000001744">
    <property type="component" value="Unassembled WGS sequence"/>
</dbReference>
<dbReference type="InterPro" id="IPR013903">
    <property type="entry name" value="Meiotic_expression"/>
</dbReference>
<dbReference type="GeneID" id="7050193"/>
<dbReference type="AlphaFoldDB" id="B6K1V6"/>
<protein>
    <submittedName>
        <fullName evidence="2">Uncharacterized protein</fullName>
    </submittedName>
</protein>
<evidence type="ECO:0000313" key="2">
    <source>
        <dbReference type="EMBL" id="EEB07137.1"/>
    </source>
</evidence>
<gene>
    <name evidence="2" type="ORF">SJAG_02216</name>
</gene>
<proteinExistence type="inferred from homology"/>